<feature type="domain" description="Adaptor protein ClpS core" evidence="1">
    <location>
        <begin position="25"/>
        <end position="78"/>
    </location>
</feature>
<comment type="caution">
    <text evidence="2">The sequence shown here is derived from an EMBL/GenBank/DDBJ whole genome shotgun (WGS) entry which is preliminary data.</text>
</comment>
<organism evidence="2">
    <name type="scientific">bioreactor metagenome</name>
    <dbReference type="NCBI Taxonomy" id="1076179"/>
    <lineage>
        <taxon>unclassified sequences</taxon>
        <taxon>metagenomes</taxon>
        <taxon>ecological metagenomes</taxon>
    </lineage>
</organism>
<sequence>MGDIYGESNPEEVSCIDSLSEEGNELILFNDNIHTFEYVIDCLVAICSLSYEQASNCAYIVDRKGLCTVKHGSYDELLVMYHALVEKDLKVEIR</sequence>
<gene>
    <name evidence="2" type="ORF">SDC9_23350</name>
</gene>
<accession>A0A644UF03</accession>
<dbReference type="InterPro" id="IPR003769">
    <property type="entry name" value="ClpS_core"/>
</dbReference>
<dbReference type="AlphaFoldDB" id="A0A644UF03"/>
<evidence type="ECO:0000313" key="2">
    <source>
        <dbReference type="EMBL" id="MPL77494.1"/>
    </source>
</evidence>
<proteinExistence type="predicted"/>
<dbReference type="Gene3D" id="3.30.1390.10">
    <property type="match status" value="1"/>
</dbReference>
<dbReference type="InterPro" id="IPR014719">
    <property type="entry name" value="Ribosomal_bL12_C/ClpS-like"/>
</dbReference>
<reference evidence="2" key="1">
    <citation type="submission" date="2019-08" db="EMBL/GenBank/DDBJ databases">
        <authorList>
            <person name="Kucharzyk K."/>
            <person name="Murdoch R.W."/>
            <person name="Higgins S."/>
            <person name="Loffler F."/>
        </authorList>
    </citation>
    <scope>NUCLEOTIDE SEQUENCE</scope>
</reference>
<dbReference type="SUPFAM" id="SSF54736">
    <property type="entry name" value="ClpS-like"/>
    <property type="match status" value="1"/>
</dbReference>
<dbReference type="EMBL" id="VSSQ01000107">
    <property type="protein sequence ID" value="MPL77494.1"/>
    <property type="molecule type" value="Genomic_DNA"/>
</dbReference>
<name>A0A644UF03_9ZZZZ</name>
<dbReference type="GO" id="GO:0030163">
    <property type="term" value="P:protein catabolic process"/>
    <property type="evidence" value="ECO:0007669"/>
    <property type="project" value="InterPro"/>
</dbReference>
<dbReference type="Pfam" id="PF02617">
    <property type="entry name" value="ClpS"/>
    <property type="match status" value="1"/>
</dbReference>
<evidence type="ECO:0000259" key="1">
    <source>
        <dbReference type="Pfam" id="PF02617"/>
    </source>
</evidence>
<protein>
    <recommendedName>
        <fullName evidence="1">Adaptor protein ClpS core domain-containing protein</fullName>
    </recommendedName>
</protein>